<feature type="transmembrane region" description="Helical" evidence="1">
    <location>
        <begin position="39"/>
        <end position="60"/>
    </location>
</feature>
<gene>
    <name evidence="2" type="ORF">C1I98_37680</name>
</gene>
<evidence type="ECO:0000313" key="2">
    <source>
        <dbReference type="EMBL" id="PZG20057.1"/>
    </source>
</evidence>
<keyword evidence="1" id="KW-0472">Membrane</keyword>
<organism evidence="2 3">
    <name type="scientific">Spongiactinospora gelatinilytica</name>
    <dbReference type="NCBI Taxonomy" id="2666298"/>
    <lineage>
        <taxon>Bacteria</taxon>
        <taxon>Bacillati</taxon>
        <taxon>Actinomycetota</taxon>
        <taxon>Actinomycetes</taxon>
        <taxon>Streptosporangiales</taxon>
        <taxon>Streptosporangiaceae</taxon>
        <taxon>Spongiactinospora</taxon>
    </lineage>
</organism>
<keyword evidence="3" id="KW-1185">Reference proteome</keyword>
<protein>
    <submittedName>
        <fullName evidence="2">Uncharacterized protein</fullName>
    </submittedName>
</protein>
<dbReference type="InterPro" id="IPR025495">
    <property type="entry name" value="DUF4386"/>
</dbReference>
<keyword evidence="1" id="KW-0812">Transmembrane</keyword>
<accession>A0A2W2FEI1</accession>
<feature type="transmembrane region" description="Helical" evidence="1">
    <location>
        <begin position="223"/>
        <end position="245"/>
    </location>
</feature>
<sequence length="302" mass="32149">MGRVGKILSFVSGALILIELVGADKLARYGKFLERLYVAKYSTFLIMICALVGAALSDVIATVVGLTEWPKVLLSILLGLGIPMVVLLLMPRLPAHPGLALASRWLALAIFAVGFHFDLLASYYVDGLTGVRVAWRHLTGVRGGARVSRWAGVLVIVGVVAGLFSVVPVLEEPGYFGRIAAHEGQILAGAGAQLVMIPAGVGFALCLYPALRAVNEALSLGFVGFRVIAAGFHFVGVISLPLFLVPEQEAATIEILRVGRDLVNHVAVIVSLGLGDVLLFFMLYRARLVPWWLSVWGLAGAG</sequence>
<evidence type="ECO:0000256" key="1">
    <source>
        <dbReference type="SAM" id="Phobius"/>
    </source>
</evidence>
<dbReference type="Pfam" id="PF14329">
    <property type="entry name" value="DUF4386"/>
    <property type="match status" value="1"/>
</dbReference>
<keyword evidence="1" id="KW-1133">Transmembrane helix</keyword>
<feature type="transmembrane region" description="Helical" evidence="1">
    <location>
        <begin position="105"/>
        <end position="126"/>
    </location>
</feature>
<name>A0A2W2FEI1_9ACTN</name>
<feature type="transmembrane region" description="Helical" evidence="1">
    <location>
        <begin position="190"/>
        <end position="211"/>
    </location>
</feature>
<dbReference type="AlphaFoldDB" id="A0A2W2FEI1"/>
<reference evidence="2 3" key="1">
    <citation type="submission" date="2018-01" db="EMBL/GenBank/DDBJ databases">
        <title>Draft genome sequence of Sphaerisporangium sp. 7K107.</title>
        <authorList>
            <person name="Sahin N."/>
            <person name="Saygin H."/>
            <person name="Ay H."/>
        </authorList>
    </citation>
    <scope>NUCLEOTIDE SEQUENCE [LARGE SCALE GENOMIC DNA]</scope>
    <source>
        <strain evidence="2 3">7K107</strain>
    </source>
</reference>
<feature type="transmembrane region" description="Helical" evidence="1">
    <location>
        <begin position="265"/>
        <end position="284"/>
    </location>
</feature>
<comment type="caution">
    <text evidence="2">The sequence shown here is derived from an EMBL/GenBank/DDBJ whole genome shotgun (WGS) entry which is preliminary data.</text>
</comment>
<feature type="transmembrane region" description="Helical" evidence="1">
    <location>
        <begin position="72"/>
        <end position="93"/>
    </location>
</feature>
<dbReference type="EMBL" id="POUA01000615">
    <property type="protein sequence ID" value="PZG20057.1"/>
    <property type="molecule type" value="Genomic_DNA"/>
</dbReference>
<dbReference type="Proteomes" id="UP000248544">
    <property type="component" value="Unassembled WGS sequence"/>
</dbReference>
<evidence type="ECO:0000313" key="3">
    <source>
        <dbReference type="Proteomes" id="UP000248544"/>
    </source>
</evidence>
<proteinExistence type="predicted"/>
<feature type="non-terminal residue" evidence="2">
    <location>
        <position position="302"/>
    </location>
</feature>
<feature type="transmembrane region" description="Helical" evidence="1">
    <location>
        <begin position="147"/>
        <end position="170"/>
    </location>
</feature>